<evidence type="ECO:0000313" key="3">
    <source>
        <dbReference type="RefSeq" id="XP_026667811.1"/>
    </source>
</evidence>
<organism evidence="2 3">
    <name type="scientific">Ceratina calcarata</name>
    <dbReference type="NCBI Taxonomy" id="156304"/>
    <lineage>
        <taxon>Eukaryota</taxon>
        <taxon>Metazoa</taxon>
        <taxon>Ecdysozoa</taxon>
        <taxon>Arthropoda</taxon>
        <taxon>Hexapoda</taxon>
        <taxon>Insecta</taxon>
        <taxon>Pterygota</taxon>
        <taxon>Neoptera</taxon>
        <taxon>Endopterygota</taxon>
        <taxon>Hymenoptera</taxon>
        <taxon>Apocrita</taxon>
        <taxon>Aculeata</taxon>
        <taxon>Apoidea</taxon>
        <taxon>Anthophila</taxon>
        <taxon>Apidae</taxon>
        <taxon>Ceratina</taxon>
        <taxon>Zadontomerus</taxon>
    </lineage>
</organism>
<accession>A0AAJ7RY03</accession>
<dbReference type="KEGG" id="ccal:113464087"/>
<name>A0AAJ7RY03_9HYME</name>
<proteinExistence type="predicted"/>
<sequence length="164" mass="18666">MLFEYIILPSFLSPAEYAQRELAIFTRYTRIVAETVTWGVLAPRVRVPGYDAVTKQSGHCEHTSYYYEVATNTVTVTAPCSKRSARQSPNGHGNARTCSPEDHCGPDTLGKLYLMEYVEPEGTKASITWNYSHPRSKRYTFEDLRAEVVKEASLESDKRHLLRE</sequence>
<feature type="region of interest" description="Disordered" evidence="1">
    <location>
        <begin position="82"/>
        <end position="101"/>
    </location>
</feature>
<evidence type="ECO:0000313" key="2">
    <source>
        <dbReference type="Proteomes" id="UP000694925"/>
    </source>
</evidence>
<dbReference type="GeneID" id="113464087"/>
<dbReference type="AlphaFoldDB" id="A0AAJ7RY03"/>
<reference evidence="3" key="1">
    <citation type="submission" date="2025-08" db="UniProtKB">
        <authorList>
            <consortium name="RefSeq"/>
        </authorList>
    </citation>
    <scope>IDENTIFICATION</scope>
    <source>
        <tissue evidence="3">Whole body</tissue>
    </source>
</reference>
<gene>
    <name evidence="3" type="primary">LOC113464087</name>
</gene>
<dbReference type="RefSeq" id="XP_026667811.1">
    <property type="nucleotide sequence ID" value="XM_026812010.1"/>
</dbReference>
<protein>
    <submittedName>
        <fullName evidence="3">Uncharacterized protein LOC113464087</fullName>
    </submittedName>
</protein>
<dbReference type="Proteomes" id="UP000694925">
    <property type="component" value="Unplaced"/>
</dbReference>
<keyword evidence="2" id="KW-1185">Reference proteome</keyword>
<evidence type="ECO:0000256" key="1">
    <source>
        <dbReference type="SAM" id="MobiDB-lite"/>
    </source>
</evidence>